<evidence type="ECO:0000313" key="1">
    <source>
        <dbReference type="EMBL" id="GAA0374915.1"/>
    </source>
</evidence>
<name>A0ABN0XWJ5_9ACTN</name>
<dbReference type="Proteomes" id="UP001500063">
    <property type="component" value="Unassembled WGS sequence"/>
</dbReference>
<protein>
    <submittedName>
        <fullName evidence="1">Uncharacterized protein</fullName>
    </submittedName>
</protein>
<keyword evidence="2" id="KW-1185">Reference proteome</keyword>
<evidence type="ECO:0000313" key="2">
    <source>
        <dbReference type="Proteomes" id="UP001500063"/>
    </source>
</evidence>
<reference evidence="1 2" key="1">
    <citation type="journal article" date="2019" name="Int. J. Syst. Evol. Microbiol.">
        <title>The Global Catalogue of Microorganisms (GCM) 10K type strain sequencing project: providing services to taxonomists for standard genome sequencing and annotation.</title>
        <authorList>
            <consortium name="The Broad Institute Genomics Platform"/>
            <consortium name="The Broad Institute Genome Sequencing Center for Infectious Disease"/>
            <person name="Wu L."/>
            <person name="Ma J."/>
        </authorList>
    </citation>
    <scope>NUCLEOTIDE SEQUENCE [LARGE SCALE GENOMIC DNA]</scope>
    <source>
        <strain evidence="1 2">JCM 4565</strain>
    </source>
</reference>
<gene>
    <name evidence="1" type="ORF">GCM10010319_61810</name>
</gene>
<accession>A0ABN0XWJ5</accession>
<organism evidence="1 2">
    <name type="scientific">Streptomyces blastmyceticus</name>
    <dbReference type="NCBI Taxonomy" id="68180"/>
    <lineage>
        <taxon>Bacteria</taxon>
        <taxon>Bacillati</taxon>
        <taxon>Actinomycetota</taxon>
        <taxon>Actinomycetes</taxon>
        <taxon>Kitasatosporales</taxon>
        <taxon>Streptomycetaceae</taxon>
        <taxon>Streptomyces</taxon>
    </lineage>
</organism>
<proteinExistence type="predicted"/>
<comment type="caution">
    <text evidence="1">The sequence shown here is derived from an EMBL/GenBank/DDBJ whole genome shotgun (WGS) entry which is preliminary data.</text>
</comment>
<dbReference type="EMBL" id="BAAABW010000032">
    <property type="protein sequence ID" value="GAA0374915.1"/>
    <property type="molecule type" value="Genomic_DNA"/>
</dbReference>
<dbReference type="RefSeq" id="WP_344123120.1">
    <property type="nucleotide sequence ID" value="NZ_BAAABW010000032.1"/>
</dbReference>
<sequence>MPLTFTPHPFHPADMPPVTLITDETDDVELARAAHRSANPARGRIAVDPTPATLTSAFLARDILAALGRTAYAPTRAPVITAAPAWRAVACWFIVDGIRELTVLRAHLLTPERAEQLSVLRELTGIRLILLAAPSSATQAARLGTCLAETGLTDGLLRLTADDARAFFTRSLPTTTPLCPTFPLSAAPVSSQPGAARSQYRAGQLAACTWLARHRRATGQVPAQRDLELFLSRLTCLSPDPATTLARIRGAQGGFTAEGLRLSVPHALATAQGPGLSTLPFTARTAHHISRAVPGPPQLAALASLLFTGAHLDRLVQARVDDIDPDGRFLALPQPESAEFDHHNPPPPAWYAVPPSARPFLRAARMFRQLEQVPGHFHLFSKSFGYRLEALVKDAGHLIPALSHLHPGPAWHHQARLTHR</sequence>